<dbReference type="SUPFAM" id="SSF51419">
    <property type="entry name" value="PLP-binding barrel"/>
    <property type="match status" value="1"/>
</dbReference>
<evidence type="ECO:0000313" key="6">
    <source>
        <dbReference type="EMBL" id="ANJ00357.1"/>
    </source>
</evidence>
<organism evidence="6 7">
    <name type="scientific">Polynucleobacter wuianus</name>
    <dbReference type="NCBI Taxonomy" id="1743168"/>
    <lineage>
        <taxon>Bacteria</taxon>
        <taxon>Pseudomonadati</taxon>
        <taxon>Pseudomonadota</taxon>
        <taxon>Betaproteobacteria</taxon>
        <taxon>Burkholderiales</taxon>
        <taxon>Burkholderiaceae</taxon>
        <taxon>Polynucleobacter</taxon>
    </lineage>
</organism>
<comment type="function">
    <text evidence="2">Pyridoxal 5'-phosphate (PLP)-binding protein, which is involved in PLP homeostasis.</text>
</comment>
<accession>A0A191UHH9</accession>
<dbReference type="PIRSF" id="PIRSF004848">
    <property type="entry name" value="YBL036c_PLPDEIII"/>
    <property type="match status" value="1"/>
</dbReference>
<dbReference type="EMBL" id="CP015922">
    <property type="protein sequence ID" value="ANJ00357.1"/>
    <property type="molecule type" value="Genomic_DNA"/>
</dbReference>
<proteinExistence type="inferred from homology"/>
<dbReference type="AlphaFoldDB" id="A0A191UHH9"/>
<feature type="domain" description="Alanine racemase N-terminal" evidence="5">
    <location>
        <begin position="26"/>
        <end position="236"/>
    </location>
</feature>
<sequence length="241" mass="26694">MNSIVVNLIQVRNRIELAALASKREPEGIELLAVSKTFPASAVEEAMHAGQSAFGENYVQEGVDKIVQLEKLRPWLVWHFIGPLQSNKTREVAQHFDWVHSVDRLKIAERLSTQRGEFPHLAELQVCVQVNVSEEDSKSGVALTEAEALCDAISKLPNIALRGLMAIPAPNPDPKIQREAFSAVRDCFQRIQSSHLVDPGYQFFDTLSMGMSDDLEAAIAEGSTMVRIGTAIFGKRDKITK</sequence>
<dbReference type="PROSITE" id="PS01211">
    <property type="entry name" value="UPF0001"/>
    <property type="match status" value="1"/>
</dbReference>
<evidence type="ECO:0000256" key="4">
    <source>
        <dbReference type="RuleBase" id="RU004514"/>
    </source>
</evidence>
<evidence type="ECO:0000256" key="2">
    <source>
        <dbReference type="HAMAP-Rule" id="MF_02087"/>
    </source>
</evidence>
<dbReference type="PANTHER" id="PTHR10146:SF14">
    <property type="entry name" value="PYRIDOXAL PHOSPHATE HOMEOSTASIS PROTEIN"/>
    <property type="match status" value="1"/>
</dbReference>
<name>A0A191UHH9_9BURK</name>
<protein>
    <recommendedName>
        <fullName evidence="2">Pyridoxal phosphate homeostasis protein</fullName>
        <shortName evidence="2">PLP homeostasis protein</shortName>
    </recommendedName>
</protein>
<comment type="similarity">
    <text evidence="2 4">Belongs to the pyridoxal phosphate-binding protein YggS/PROSC family.</text>
</comment>
<dbReference type="GO" id="GO:0030170">
    <property type="term" value="F:pyridoxal phosphate binding"/>
    <property type="evidence" value="ECO:0007669"/>
    <property type="project" value="UniProtKB-UniRule"/>
</dbReference>
<dbReference type="NCBIfam" id="TIGR00044">
    <property type="entry name" value="YggS family pyridoxal phosphate-dependent enzyme"/>
    <property type="match status" value="1"/>
</dbReference>
<dbReference type="FunFam" id="3.20.20.10:FF:000018">
    <property type="entry name" value="Pyridoxal phosphate homeostasis protein"/>
    <property type="match status" value="1"/>
</dbReference>
<dbReference type="Pfam" id="PF01168">
    <property type="entry name" value="Ala_racemase_N"/>
    <property type="match status" value="1"/>
</dbReference>
<dbReference type="PANTHER" id="PTHR10146">
    <property type="entry name" value="PROLINE SYNTHETASE CO-TRANSCRIBED BACTERIAL HOMOLOG PROTEIN"/>
    <property type="match status" value="1"/>
</dbReference>
<dbReference type="HAMAP" id="MF_02087">
    <property type="entry name" value="PLP_homeostasis"/>
    <property type="match status" value="1"/>
</dbReference>
<dbReference type="InterPro" id="IPR029066">
    <property type="entry name" value="PLP-binding_barrel"/>
</dbReference>
<reference evidence="7" key="1">
    <citation type="submission" date="2016-05" db="EMBL/GenBank/DDBJ databases">
        <title>Polynucleobacter sp. QLW-P1FAT50C-4 genome.</title>
        <authorList>
            <person name="Hahn M.W."/>
        </authorList>
    </citation>
    <scope>NUCLEOTIDE SEQUENCE [LARGE SCALE GENOMIC DNA]</scope>
    <source>
        <strain evidence="7">QLW-P1FAT50C-4</strain>
    </source>
</reference>
<keyword evidence="1 2" id="KW-0663">Pyridoxal phosphate</keyword>
<dbReference type="InterPro" id="IPR011078">
    <property type="entry name" value="PyrdxlP_homeostasis"/>
</dbReference>
<dbReference type="KEGG" id="pwu:A8O14_09900"/>
<dbReference type="OrthoDB" id="9804072at2"/>
<dbReference type="InterPro" id="IPR001608">
    <property type="entry name" value="Ala_racemase_N"/>
</dbReference>
<evidence type="ECO:0000256" key="3">
    <source>
        <dbReference type="PIRSR" id="PIRSR004848-1"/>
    </source>
</evidence>
<feature type="modified residue" description="N6-(pyridoxal phosphate)lysine" evidence="2 3">
    <location>
        <position position="36"/>
    </location>
</feature>
<dbReference type="Proteomes" id="UP000078463">
    <property type="component" value="Chromosome"/>
</dbReference>
<gene>
    <name evidence="6" type="ORF">A8O14_09900</name>
</gene>
<evidence type="ECO:0000259" key="5">
    <source>
        <dbReference type="Pfam" id="PF01168"/>
    </source>
</evidence>
<dbReference type="RefSeq" id="WP_068949355.1">
    <property type="nucleotide sequence ID" value="NZ_CP015922.1"/>
</dbReference>
<dbReference type="STRING" id="1743168.A8O14_09900"/>
<keyword evidence="7" id="KW-1185">Reference proteome</keyword>
<dbReference type="Gene3D" id="3.20.20.10">
    <property type="entry name" value="Alanine racemase"/>
    <property type="match status" value="1"/>
</dbReference>
<dbReference type="CDD" id="cd06824">
    <property type="entry name" value="PLPDE_III_Yggs_like"/>
    <property type="match status" value="1"/>
</dbReference>
<comment type="cofactor">
    <cofactor evidence="3">
        <name>pyridoxal 5'-phosphate</name>
        <dbReference type="ChEBI" id="CHEBI:597326"/>
    </cofactor>
</comment>
<evidence type="ECO:0000256" key="1">
    <source>
        <dbReference type="ARBA" id="ARBA00022898"/>
    </source>
</evidence>
<evidence type="ECO:0000313" key="7">
    <source>
        <dbReference type="Proteomes" id="UP000078463"/>
    </source>
</evidence>